<dbReference type="PANTHER" id="PTHR43764:SF1">
    <property type="entry name" value="MOLYBDOPTERIN MOLYBDOTRANSFERASE"/>
    <property type="match status" value="1"/>
</dbReference>
<dbReference type="RefSeq" id="WP_015750644.1">
    <property type="nucleotide sequence ID" value="NC_013223.1"/>
</dbReference>
<reference evidence="5" key="1">
    <citation type="submission" date="2009-09" db="EMBL/GenBank/DDBJ databases">
        <title>The complete chromosome of Desulfohalobium retbaense DSM 5692.</title>
        <authorList>
            <consortium name="US DOE Joint Genome Institute (JGI-PGF)"/>
            <person name="Lucas S."/>
            <person name="Copeland A."/>
            <person name="Lapidus A."/>
            <person name="Glavina del Rio T."/>
            <person name="Dalin E."/>
            <person name="Tice H."/>
            <person name="Bruce D."/>
            <person name="Goodwin L."/>
            <person name="Pitluck S."/>
            <person name="Kyrpides N."/>
            <person name="Mavromatis K."/>
            <person name="Ivanova N."/>
            <person name="Mikhailova N."/>
            <person name="Munk A.C."/>
            <person name="Brettin T."/>
            <person name="Detter J.C."/>
            <person name="Han C."/>
            <person name="Tapia R."/>
            <person name="Larimer F."/>
            <person name="Land M."/>
            <person name="Hauser L."/>
            <person name="Markowitz V."/>
            <person name="Cheng J.-F."/>
            <person name="Hugenholtz P."/>
            <person name="Woyke T."/>
            <person name="Wu D."/>
            <person name="Spring S."/>
            <person name="Klenk H.-P."/>
            <person name="Eisen J.A."/>
        </authorList>
    </citation>
    <scope>NUCLEOTIDE SEQUENCE [LARGE SCALE GENOMIC DNA]</scope>
    <source>
        <strain evidence="5">DSM 5692</strain>
    </source>
</reference>
<evidence type="ECO:0000256" key="2">
    <source>
        <dbReference type="ARBA" id="ARBA00023150"/>
    </source>
</evidence>
<gene>
    <name evidence="4" type="ordered locus">Dret_0183</name>
</gene>
<organism evidence="4 5">
    <name type="scientific">Desulfohalobium retbaense (strain ATCC 49708 / DSM 5692 / JCM 16813 / HR100)</name>
    <dbReference type="NCBI Taxonomy" id="485915"/>
    <lineage>
        <taxon>Bacteria</taxon>
        <taxon>Pseudomonadati</taxon>
        <taxon>Thermodesulfobacteriota</taxon>
        <taxon>Desulfovibrionia</taxon>
        <taxon>Desulfovibrionales</taxon>
        <taxon>Desulfohalobiaceae</taxon>
        <taxon>Desulfohalobium</taxon>
    </lineage>
</organism>
<dbReference type="InterPro" id="IPR036425">
    <property type="entry name" value="MoaB/Mog-like_dom_sf"/>
</dbReference>
<keyword evidence="2" id="KW-0501">Molybdenum cofactor biosynthesis</keyword>
<evidence type="ECO:0000256" key="1">
    <source>
        <dbReference type="ARBA" id="ARBA00005046"/>
    </source>
</evidence>
<dbReference type="GO" id="GO:0006777">
    <property type="term" value="P:Mo-molybdopterin cofactor biosynthetic process"/>
    <property type="evidence" value="ECO:0007669"/>
    <property type="project" value="UniProtKB-KW"/>
</dbReference>
<proteinExistence type="predicted"/>
<evidence type="ECO:0000313" key="4">
    <source>
        <dbReference type="EMBL" id="ACV67485.1"/>
    </source>
</evidence>
<feature type="domain" description="MoaB/Mog" evidence="3">
    <location>
        <begin position="101"/>
        <end position="246"/>
    </location>
</feature>
<dbReference type="AlphaFoldDB" id="C8WZL0"/>
<keyword evidence="5" id="KW-1185">Reference proteome</keyword>
<sequence length="261" mass="27893">MPLTLYWEETIPASGRALVALQSESTFPGSAMRSPQYASLAAGMYLNGPDGQALAQVEAPTWLPQSQGASCPAVWIRSLRELPPEQSPIQVDAVRQGISLAWVTMSDKGARQEREDTSGPSIASILGQTLSLSYIQGFVLPDDRDILRGVLHRLSFIDRFDLICTTGGTGVAPRDITPEATLAVLDKRLPGFEQVMTASSLAKTPHGMISRAVAGVAGQTLICNLPGSPKGVRENLESILPALQHTLDKIHGDPADCARIN</sequence>
<comment type="pathway">
    <text evidence="1">Cofactor biosynthesis; molybdopterin biosynthesis.</text>
</comment>
<dbReference type="STRING" id="485915.Dret_0183"/>
<dbReference type="Proteomes" id="UP000001052">
    <property type="component" value="Chromosome"/>
</dbReference>
<name>C8WZL0_DESRD</name>
<dbReference type="Pfam" id="PF00994">
    <property type="entry name" value="MoCF_biosynth"/>
    <property type="match status" value="1"/>
</dbReference>
<dbReference type="NCBIfam" id="TIGR00177">
    <property type="entry name" value="molyb_syn"/>
    <property type="match status" value="1"/>
</dbReference>
<dbReference type="SMART" id="SM00852">
    <property type="entry name" value="MoCF_biosynth"/>
    <property type="match status" value="1"/>
</dbReference>
<accession>C8WZL0</accession>
<dbReference type="PANTHER" id="PTHR43764">
    <property type="entry name" value="MOLYBDENUM COFACTOR BIOSYNTHESIS"/>
    <property type="match status" value="1"/>
</dbReference>
<dbReference type="HOGENOM" id="CLU_077358_0_0_7"/>
<dbReference type="EMBL" id="CP001734">
    <property type="protein sequence ID" value="ACV67485.1"/>
    <property type="molecule type" value="Genomic_DNA"/>
</dbReference>
<evidence type="ECO:0000259" key="3">
    <source>
        <dbReference type="SMART" id="SM00852"/>
    </source>
</evidence>
<dbReference type="InterPro" id="IPR051920">
    <property type="entry name" value="MPT_Adenylyltrnsfr/MoaC-Rel"/>
</dbReference>
<reference evidence="4 5" key="2">
    <citation type="journal article" date="2010" name="Stand. Genomic Sci.">
        <title>Complete genome sequence of Desulfohalobium retbaense type strain (HR(100)).</title>
        <authorList>
            <person name="Spring S."/>
            <person name="Nolan M."/>
            <person name="Lapidus A."/>
            <person name="Glavina Del Rio T."/>
            <person name="Copeland A."/>
            <person name="Tice H."/>
            <person name="Cheng J.F."/>
            <person name="Lucas S."/>
            <person name="Land M."/>
            <person name="Chen F."/>
            <person name="Bruce D."/>
            <person name="Goodwin L."/>
            <person name="Pitluck S."/>
            <person name="Ivanova N."/>
            <person name="Mavromatis K."/>
            <person name="Mikhailova N."/>
            <person name="Pati A."/>
            <person name="Chen A."/>
            <person name="Palaniappan K."/>
            <person name="Hauser L."/>
            <person name="Chang Y.J."/>
            <person name="Jeffries C.D."/>
            <person name="Munk C."/>
            <person name="Kiss H."/>
            <person name="Chain P."/>
            <person name="Han C."/>
            <person name="Brettin T."/>
            <person name="Detter J.C."/>
            <person name="Schuler E."/>
            <person name="Goker M."/>
            <person name="Rohde M."/>
            <person name="Bristow J."/>
            <person name="Eisen J.A."/>
            <person name="Markowitz V."/>
            <person name="Hugenholtz P."/>
            <person name="Kyrpides N.C."/>
            <person name="Klenk H.P."/>
        </authorList>
    </citation>
    <scope>NUCLEOTIDE SEQUENCE [LARGE SCALE GENOMIC DNA]</scope>
    <source>
        <strain evidence="4 5">DSM 5692</strain>
    </source>
</reference>
<dbReference type="CDD" id="cd00886">
    <property type="entry name" value="MogA_MoaB"/>
    <property type="match status" value="1"/>
</dbReference>
<dbReference type="SUPFAM" id="SSF53218">
    <property type="entry name" value="Molybdenum cofactor biosynthesis proteins"/>
    <property type="match status" value="1"/>
</dbReference>
<dbReference type="InterPro" id="IPR001453">
    <property type="entry name" value="MoaB/Mog_dom"/>
</dbReference>
<dbReference type="KEGG" id="drt:Dret_0183"/>
<dbReference type="eggNOG" id="COG0521">
    <property type="taxonomic scope" value="Bacteria"/>
</dbReference>
<evidence type="ECO:0000313" key="5">
    <source>
        <dbReference type="Proteomes" id="UP000001052"/>
    </source>
</evidence>
<protein>
    <submittedName>
        <fullName evidence="4">Molybdenum cofactor synthesis domain protein</fullName>
    </submittedName>
</protein>
<dbReference type="Gene3D" id="3.40.980.10">
    <property type="entry name" value="MoaB/Mog-like domain"/>
    <property type="match status" value="1"/>
</dbReference>